<feature type="non-terminal residue" evidence="2">
    <location>
        <position position="1"/>
    </location>
</feature>
<organism evidence="2">
    <name type="scientific">marine sediment metagenome</name>
    <dbReference type="NCBI Taxonomy" id="412755"/>
    <lineage>
        <taxon>unclassified sequences</taxon>
        <taxon>metagenomes</taxon>
        <taxon>ecological metagenomes</taxon>
    </lineage>
</organism>
<comment type="caution">
    <text evidence="2">The sequence shown here is derived from an EMBL/GenBank/DDBJ whole genome shotgun (WGS) entry which is preliminary data.</text>
</comment>
<feature type="region of interest" description="Disordered" evidence="1">
    <location>
        <begin position="1"/>
        <end position="24"/>
    </location>
</feature>
<protein>
    <submittedName>
        <fullName evidence="2">Uncharacterized protein</fullName>
    </submittedName>
</protein>
<evidence type="ECO:0000313" key="2">
    <source>
        <dbReference type="EMBL" id="GAI67297.1"/>
    </source>
</evidence>
<sequence length="125" mass="14537">DAKLERERLEQEEKERKEEAARRRKADETLRQHYLAILPWYIPCRKYTEDVVRTFFGNYGYEDWAGTLGSQLALVDERLINVPDELVSGGDQAELVIEGELDLRCLFHLAFLLLLGPVFPDRCPV</sequence>
<dbReference type="AlphaFoldDB" id="X1QFL8"/>
<evidence type="ECO:0000256" key="1">
    <source>
        <dbReference type="SAM" id="MobiDB-lite"/>
    </source>
</evidence>
<reference evidence="2" key="1">
    <citation type="journal article" date="2014" name="Front. Microbiol.">
        <title>High frequency of phylogenetically diverse reductive dehalogenase-homologous genes in deep subseafloor sedimentary metagenomes.</title>
        <authorList>
            <person name="Kawai M."/>
            <person name="Futagami T."/>
            <person name="Toyoda A."/>
            <person name="Takaki Y."/>
            <person name="Nishi S."/>
            <person name="Hori S."/>
            <person name="Arai W."/>
            <person name="Tsubouchi T."/>
            <person name="Morono Y."/>
            <person name="Uchiyama I."/>
            <person name="Ito T."/>
            <person name="Fujiyama A."/>
            <person name="Inagaki F."/>
            <person name="Takami H."/>
        </authorList>
    </citation>
    <scope>NUCLEOTIDE SEQUENCE</scope>
    <source>
        <strain evidence="2">Expedition CK06-06</strain>
    </source>
</reference>
<accession>X1QFL8</accession>
<dbReference type="EMBL" id="BARW01002090">
    <property type="protein sequence ID" value="GAI67297.1"/>
    <property type="molecule type" value="Genomic_DNA"/>
</dbReference>
<gene>
    <name evidence="2" type="ORF">S12H4_06080</name>
</gene>
<proteinExistence type="predicted"/>
<name>X1QFL8_9ZZZZ</name>